<proteinExistence type="inferred from homology"/>
<dbReference type="Gene3D" id="3.30.1440.10">
    <property type="match status" value="1"/>
</dbReference>
<comment type="similarity">
    <text evidence="1 5 6">Belongs to the universal ribosomal protein uL5 family.</text>
</comment>
<dbReference type="InterPro" id="IPR031309">
    <property type="entry name" value="Ribosomal_uL5_C"/>
</dbReference>
<name>A0A7V3JA68_UNCC3</name>
<dbReference type="PIRSF" id="PIRSF002161">
    <property type="entry name" value="Ribosomal_L5"/>
    <property type="match status" value="1"/>
</dbReference>
<dbReference type="InterPro" id="IPR020930">
    <property type="entry name" value="Ribosomal_uL5_bac-type"/>
</dbReference>
<dbReference type="GO" id="GO:0019843">
    <property type="term" value="F:rRNA binding"/>
    <property type="evidence" value="ECO:0007669"/>
    <property type="project" value="UniProtKB-UniRule"/>
</dbReference>
<feature type="domain" description="Large ribosomal subunit protein uL5 N-terminal" evidence="7">
    <location>
        <begin position="24"/>
        <end position="80"/>
    </location>
</feature>
<organism evidence="9">
    <name type="scientific">candidate division CPR3 bacterium</name>
    <dbReference type="NCBI Taxonomy" id="2268181"/>
    <lineage>
        <taxon>Bacteria</taxon>
        <taxon>Bacteria division CPR3</taxon>
    </lineage>
</organism>
<evidence type="ECO:0000256" key="2">
    <source>
        <dbReference type="ARBA" id="ARBA00022980"/>
    </source>
</evidence>
<keyword evidence="5" id="KW-0699">rRNA-binding</keyword>
<evidence type="ECO:0000256" key="4">
    <source>
        <dbReference type="ARBA" id="ARBA00035245"/>
    </source>
</evidence>
<evidence type="ECO:0000256" key="1">
    <source>
        <dbReference type="ARBA" id="ARBA00008553"/>
    </source>
</evidence>
<dbReference type="EMBL" id="DTGG01000075">
    <property type="protein sequence ID" value="HFZ08947.1"/>
    <property type="molecule type" value="Genomic_DNA"/>
</dbReference>
<reference evidence="9" key="1">
    <citation type="journal article" date="2020" name="mSystems">
        <title>Genome- and Community-Level Interaction Insights into Carbon Utilization and Element Cycling Functions of Hydrothermarchaeota in Hydrothermal Sediment.</title>
        <authorList>
            <person name="Zhou Z."/>
            <person name="Liu Y."/>
            <person name="Xu W."/>
            <person name="Pan J."/>
            <person name="Luo Z.H."/>
            <person name="Li M."/>
        </authorList>
    </citation>
    <scope>NUCLEOTIDE SEQUENCE [LARGE SCALE GENOMIC DNA]</scope>
    <source>
        <strain evidence="9">SpSt-757</strain>
    </source>
</reference>
<dbReference type="GO" id="GO:0000049">
    <property type="term" value="F:tRNA binding"/>
    <property type="evidence" value="ECO:0007669"/>
    <property type="project" value="UniProtKB-UniRule"/>
</dbReference>
<dbReference type="NCBIfam" id="NF000585">
    <property type="entry name" value="PRK00010.1"/>
    <property type="match status" value="1"/>
</dbReference>
<dbReference type="GO" id="GO:0006412">
    <property type="term" value="P:translation"/>
    <property type="evidence" value="ECO:0007669"/>
    <property type="project" value="UniProtKB-UniRule"/>
</dbReference>
<evidence type="ECO:0000259" key="8">
    <source>
        <dbReference type="Pfam" id="PF00673"/>
    </source>
</evidence>
<dbReference type="InterPro" id="IPR020929">
    <property type="entry name" value="Ribosomal_uL5_CS"/>
</dbReference>
<sequence length="177" mass="19689">MNRLLELYKKSVIPKMKEKFGFKNDLRVPKLDKIIVGVGISSSISDSKMVEAIERNLMAITGQKPVATLAKKAISGFKIKKGQQVGLKVTLRGKRMYDFLDKLINIALPRTKDFKGVSSSFDGRGNLTLGFKEQIAFPEVSEGATELFGLEITITTTTKEDKEAKELLTLMGMPFKE</sequence>
<dbReference type="HAMAP" id="MF_01333_B">
    <property type="entry name" value="Ribosomal_uL5_B"/>
    <property type="match status" value="1"/>
</dbReference>
<dbReference type="InterPro" id="IPR022803">
    <property type="entry name" value="Ribosomal_uL5_dom_sf"/>
</dbReference>
<evidence type="ECO:0000313" key="9">
    <source>
        <dbReference type="EMBL" id="HFZ08947.1"/>
    </source>
</evidence>
<evidence type="ECO:0000259" key="7">
    <source>
        <dbReference type="Pfam" id="PF00281"/>
    </source>
</evidence>
<evidence type="ECO:0000256" key="5">
    <source>
        <dbReference type="HAMAP-Rule" id="MF_01333"/>
    </source>
</evidence>
<feature type="domain" description="Large ribosomal subunit protein uL5 C-terminal" evidence="8">
    <location>
        <begin position="84"/>
        <end position="175"/>
    </location>
</feature>
<dbReference type="GO" id="GO:0003735">
    <property type="term" value="F:structural constituent of ribosome"/>
    <property type="evidence" value="ECO:0007669"/>
    <property type="project" value="InterPro"/>
</dbReference>
<dbReference type="GO" id="GO:0005840">
    <property type="term" value="C:ribosome"/>
    <property type="evidence" value="ECO:0007669"/>
    <property type="project" value="UniProtKB-KW"/>
</dbReference>
<keyword evidence="2 5" id="KW-0689">Ribosomal protein</keyword>
<gene>
    <name evidence="5" type="primary">rplE</name>
    <name evidence="9" type="ORF">ENV41_02300</name>
</gene>
<protein>
    <recommendedName>
        <fullName evidence="4 5">Large ribosomal subunit protein uL5</fullName>
    </recommendedName>
</protein>
<evidence type="ECO:0000256" key="3">
    <source>
        <dbReference type="ARBA" id="ARBA00023274"/>
    </source>
</evidence>
<dbReference type="FunFam" id="3.30.1440.10:FF:000001">
    <property type="entry name" value="50S ribosomal protein L5"/>
    <property type="match status" value="1"/>
</dbReference>
<keyword evidence="5" id="KW-0694">RNA-binding</keyword>
<keyword evidence="5" id="KW-0820">tRNA-binding</keyword>
<comment type="caution">
    <text evidence="9">The sequence shown here is derived from an EMBL/GenBank/DDBJ whole genome shotgun (WGS) entry which is preliminary data.</text>
</comment>
<evidence type="ECO:0000256" key="6">
    <source>
        <dbReference type="RuleBase" id="RU003930"/>
    </source>
</evidence>
<dbReference type="InterPro" id="IPR031310">
    <property type="entry name" value="Ribosomal_uL5_N"/>
</dbReference>
<dbReference type="PANTHER" id="PTHR11994">
    <property type="entry name" value="60S RIBOSOMAL PROTEIN L11-RELATED"/>
    <property type="match status" value="1"/>
</dbReference>
<dbReference type="AlphaFoldDB" id="A0A7V3JA68"/>
<dbReference type="PROSITE" id="PS00358">
    <property type="entry name" value="RIBOSOMAL_L5"/>
    <property type="match status" value="1"/>
</dbReference>
<dbReference type="GO" id="GO:1990904">
    <property type="term" value="C:ribonucleoprotein complex"/>
    <property type="evidence" value="ECO:0007669"/>
    <property type="project" value="UniProtKB-KW"/>
</dbReference>
<comment type="function">
    <text evidence="5">This is 1 of the proteins that bind and probably mediate the attachment of the 5S RNA into the large ribosomal subunit, where it forms part of the central protuberance. In the 70S ribosome it contacts protein S13 of the 30S subunit (bridge B1b), connecting the 2 subunits; this bridge is implicated in subunit movement. Contacts the P site tRNA; the 5S rRNA and some of its associated proteins might help stabilize positioning of ribosome-bound tRNAs.</text>
</comment>
<keyword evidence="3 5" id="KW-0687">Ribonucleoprotein</keyword>
<accession>A0A7V3JA68</accession>
<dbReference type="InterPro" id="IPR002132">
    <property type="entry name" value="Ribosomal_uL5"/>
</dbReference>
<dbReference type="Pfam" id="PF00281">
    <property type="entry name" value="Ribosomal_L5"/>
    <property type="match status" value="1"/>
</dbReference>
<comment type="subunit">
    <text evidence="5">Part of the 50S ribosomal subunit; part of the 5S rRNA/L5/L18/L25 subcomplex. Contacts the 5S rRNA and the P site tRNA. Forms a bridge to the 30S subunit in the 70S ribosome.</text>
</comment>
<dbReference type="Pfam" id="PF00673">
    <property type="entry name" value="Ribosomal_L5_C"/>
    <property type="match status" value="1"/>
</dbReference>
<dbReference type="SUPFAM" id="SSF55282">
    <property type="entry name" value="RL5-like"/>
    <property type="match status" value="1"/>
</dbReference>